<organism evidence="11 12">
    <name type="scientific">Breznakia blatticola</name>
    <dbReference type="NCBI Taxonomy" id="1754012"/>
    <lineage>
        <taxon>Bacteria</taxon>
        <taxon>Bacillati</taxon>
        <taxon>Bacillota</taxon>
        <taxon>Erysipelotrichia</taxon>
        <taxon>Erysipelotrichales</taxon>
        <taxon>Erysipelotrichaceae</taxon>
        <taxon>Breznakia</taxon>
    </lineage>
</organism>
<dbReference type="InterPro" id="IPR003439">
    <property type="entry name" value="ABC_transporter-like_ATP-bd"/>
</dbReference>
<feature type="transmembrane region" description="Helical" evidence="8">
    <location>
        <begin position="286"/>
        <end position="306"/>
    </location>
</feature>
<dbReference type="SUPFAM" id="SSF52540">
    <property type="entry name" value="P-loop containing nucleoside triphosphate hydrolases"/>
    <property type="match status" value="1"/>
</dbReference>
<dbReference type="InterPro" id="IPR003593">
    <property type="entry name" value="AAA+_ATPase"/>
</dbReference>
<dbReference type="InterPro" id="IPR011527">
    <property type="entry name" value="ABC1_TM_dom"/>
</dbReference>
<dbReference type="CDD" id="cd03254">
    <property type="entry name" value="ABCC_Glucan_exporter_like"/>
    <property type="match status" value="1"/>
</dbReference>
<feature type="domain" description="ABC transporter" evidence="9">
    <location>
        <begin position="355"/>
        <end position="589"/>
    </location>
</feature>
<keyword evidence="2" id="KW-0813">Transport</keyword>
<sequence>MNHKNDFYKETFTSSEQKVILKRLLSYLKPYTKPLIIALLTTVLATTCFVIAPLIMRWLVDNGLTGNSVHMDIIIQGALLYALMCSLYAILRFFQLIQLKRLGFKLCKDLRDTLFAKLEGMGMRYFDQTPAGSLVSRVTNDTEAIQEMVNEVLSVIVSSVVMIIGCVVAMSFMEWRLALFCLCFVPVAVLIMFYYQKLSTRYYLTAREKLSQLNTRLAESISGMNIIQIFNQEKRIASEFANTNNEYYEASMKNVRLDGLLLSPTIHLLIALALALMLTYMGFQSFAGLASVGMVVAFIEYIYRFFDPMFQIMDRLSIYQQAIVAAYRVFFILDHQEVAPMQDEKEDAKITEGRIEFKNVSFSYDGKHEVLKDISFVIEPGETLALVGHTGSGKSSIINVMMRFYEFTKGEILIDGVSIKEYPMDELRKRIGLVLQDPFMYYGTIADNVRLKNKEISDEEIKEACKFVQADQFIDKLTDTYQYQVSERGASFSTGQKQLLAFARTIVTNPKILILDEATANIDTETESLIQEGLSRIKQGRTSIAIAHRLSTIKDANKILVLDNGRIIEAGNHESLIEKHGVYYAMYQLQKSGAQ</sequence>
<dbReference type="SMART" id="SM00382">
    <property type="entry name" value="AAA"/>
    <property type="match status" value="1"/>
</dbReference>
<comment type="caution">
    <text evidence="11">The sequence shown here is derived from an EMBL/GenBank/DDBJ whole genome shotgun (WGS) entry which is preliminary data.</text>
</comment>
<dbReference type="Gene3D" id="3.40.50.300">
    <property type="entry name" value="P-loop containing nucleotide triphosphate hydrolases"/>
    <property type="match status" value="1"/>
</dbReference>
<reference evidence="11 12" key="1">
    <citation type="submission" date="2019-03" db="EMBL/GenBank/DDBJ databases">
        <title>Genomic Encyclopedia of Type Strains, Phase IV (KMG-IV): sequencing the most valuable type-strain genomes for metagenomic binning, comparative biology and taxonomic classification.</title>
        <authorList>
            <person name="Goeker M."/>
        </authorList>
    </citation>
    <scope>NUCLEOTIDE SEQUENCE [LARGE SCALE GENOMIC DNA]</scope>
    <source>
        <strain evidence="11 12">DSM 28867</strain>
    </source>
</reference>
<feature type="domain" description="ABC transmembrane type-1" evidence="10">
    <location>
        <begin position="36"/>
        <end position="321"/>
    </location>
</feature>
<dbReference type="PROSITE" id="PS50929">
    <property type="entry name" value="ABC_TM1F"/>
    <property type="match status" value="1"/>
</dbReference>
<dbReference type="FunFam" id="3.40.50.300:FF:000287">
    <property type="entry name" value="Multidrug ABC transporter ATP-binding protein"/>
    <property type="match status" value="1"/>
</dbReference>
<keyword evidence="5 11" id="KW-0067">ATP-binding</keyword>
<dbReference type="GO" id="GO:0016887">
    <property type="term" value="F:ATP hydrolysis activity"/>
    <property type="evidence" value="ECO:0007669"/>
    <property type="project" value="InterPro"/>
</dbReference>
<accession>A0A4R7ZUW9</accession>
<evidence type="ECO:0000256" key="1">
    <source>
        <dbReference type="ARBA" id="ARBA00004651"/>
    </source>
</evidence>
<feature type="transmembrane region" description="Helical" evidence="8">
    <location>
        <begin position="35"/>
        <end position="56"/>
    </location>
</feature>
<dbReference type="GO" id="GO:0015421">
    <property type="term" value="F:ABC-type oligopeptide transporter activity"/>
    <property type="evidence" value="ECO:0007669"/>
    <property type="project" value="TreeGrafter"/>
</dbReference>
<dbReference type="GO" id="GO:0005524">
    <property type="term" value="F:ATP binding"/>
    <property type="evidence" value="ECO:0007669"/>
    <property type="project" value="UniProtKB-KW"/>
</dbReference>
<dbReference type="SUPFAM" id="SSF90123">
    <property type="entry name" value="ABC transporter transmembrane region"/>
    <property type="match status" value="1"/>
</dbReference>
<dbReference type="InterPro" id="IPR039421">
    <property type="entry name" value="Type_1_exporter"/>
</dbReference>
<dbReference type="AlphaFoldDB" id="A0A4R7ZUW9"/>
<keyword evidence="6 8" id="KW-1133">Transmembrane helix</keyword>
<comment type="subcellular location">
    <subcellularLocation>
        <location evidence="1">Cell membrane</location>
        <topology evidence="1">Multi-pass membrane protein</topology>
    </subcellularLocation>
</comment>
<dbReference type="Proteomes" id="UP000294743">
    <property type="component" value="Unassembled WGS sequence"/>
</dbReference>
<gene>
    <name evidence="11" type="ORF">EDD63_11011</name>
</gene>
<dbReference type="InterPro" id="IPR027417">
    <property type="entry name" value="P-loop_NTPase"/>
</dbReference>
<evidence type="ECO:0000256" key="6">
    <source>
        <dbReference type="ARBA" id="ARBA00022989"/>
    </source>
</evidence>
<feature type="transmembrane region" description="Helical" evidence="8">
    <location>
        <begin position="152"/>
        <end position="171"/>
    </location>
</feature>
<keyword evidence="3 8" id="KW-0812">Transmembrane</keyword>
<evidence type="ECO:0000256" key="4">
    <source>
        <dbReference type="ARBA" id="ARBA00022741"/>
    </source>
</evidence>
<evidence type="ECO:0000256" key="3">
    <source>
        <dbReference type="ARBA" id="ARBA00022692"/>
    </source>
</evidence>
<evidence type="ECO:0000259" key="9">
    <source>
        <dbReference type="PROSITE" id="PS50893"/>
    </source>
</evidence>
<evidence type="ECO:0000259" key="10">
    <source>
        <dbReference type="PROSITE" id="PS50929"/>
    </source>
</evidence>
<dbReference type="PANTHER" id="PTHR43394:SF1">
    <property type="entry name" value="ATP-BINDING CASSETTE SUB-FAMILY B MEMBER 10, MITOCHONDRIAL"/>
    <property type="match status" value="1"/>
</dbReference>
<dbReference type="PANTHER" id="PTHR43394">
    <property type="entry name" value="ATP-DEPENDENT PERMEASE MDL1, MITOCHONDRIAL"/>
    <property type="match status" value="1"/>
</dbReference>
<feature type="transmembrane region" description="Helical" evidence="8">
    <location>
        <begin position="177"/>
        <end position="195"/>
    </location>
</feature>
<protein>
    <submittedName>
        <fullName evidence="11">ATP-binding cassette subfamily B protein</fullName>
    </submittedName>
</protein>
<evidence type="ECO:0000256" key="7">
    <source>
        <dbReference type="ARBA" id="ARBA00023136"/>
    </source>
</evidence>
<dbReference type="CDD" id="cd18544">
    <property type="entry name" value="ABC_6TM_TmrA_like"/>
    <property type="match status" value="1"/>
</dbReference>
<dbReference type="GO" id="GO:0005886">
    <property type="term" value="C:plasma membrane"/>
    <property type="evidence" value="ECO:0007669"/>
    <property type="project" value="UniProtKB-SubCell"/>
</dbReference>
<dbReference type="PROSITE" id="PS50893">
    <property type="entry name" value="ABC_TRANSPORTER_2"/>
    <property type="match status" value="1"/>
</dbReference>
<dbReference type="RefSeq" id="WP_134168841.1">
    <property type="nucleotide sequence ID" value="NZ_SODD01000010.1"/>
</dbReference>
<keyword evidence="4" id="KW-0547">Nucleotide-binding</keyword>
<keyword evidence="12" id="KW-1185">Reference proteome</keyword>
<keyword evidence="7 8" id="KW-0472">Membrane</keyword>
<feature type="transmembrane region" description="Helical" evidence="8">
    <location>
        <begin position="260"/>
        <end position="280"/>
    </location>
</feature>
<evidence type="ECO:0000313" key="11">
    <source>
        <dbReference type="EMBL" id="TDW20791.1"/>
    </source>
</evidence>
<feature type="transmembrane region" description="Helical" evidence="8">
    <location>
        <begin position="68"/>
        <end position="91"/>
    </location>
</feature>
<dbReference type="EMBL" id="SODD01000010">
    <property type="protein sequence ID" value="TDW20791.1"/>
    <property type="molecule type" value="Genomic_DNA"/>
</dbReference>
<proteinExistence type="predicted"/>
<evidence type="ECO:0000256" key="5">
    <source>
        <dbReference type="ARBA" id="ARBA00022840"/>
    </source>
</evidence>
<dbReference type="Gene3D" id="1.20.1560.10">
    <property type="entry name" value="ABC transporter type 1, transmembrane domain"/>
    <property type="match status" value="2"/>
</dbReference>
<dbReference type="OrthoDB" id="9762778at2"/>
<evidence type="ECO:0000313" key="12">
    <source>
        <dbReference type="Proteomes" id="UP000294743"/>
    </source>
</evidence>
<evidence type="ECO:0000256" key="8">
    <source>
        <dbReference type="SAM" id="Phobius"/>
    </source>
</evidence>
<dbReference type="Pfam" id="PF00664">
    <property type="entry name" value="ABC_membrane"/>
    <property type="match status" value="1"/>
</dbReference>
<evidence type="ECO:0000256" key="2">
    <source>
        <dbReference type="ARBA" id="ARBA00022448"/>
    </source>
</evidence>
<name>A0A4R7ZUW9_9FIRM</name>
<dbReference type="Pfam" id="PF00005">
    <property type="entry name" value="ABC_tran"/>
    <property type="match status" value="1"/>
</dbReference>
<dbReference type="InterPro" id="IPR036640">
    <property type="entry name" value="ABC1_TM_sf"/>
</dbReference>